<comment type="similarity">
    <text evidence="1">Belongs to the isochorismatase family.</text>
</comment>
<evidence type="ECO:0000256" key="5">
    <source>
        <dbReference type="ARBA" id="ARBA00037900"/>
    </source>
</evidence>
<dbReference type="InterPro" id="IPR052347">
    <property type="entry name" value="Isochorismatase_Nicotinamidase"/>
</dbReference>
<evidence type="ECO:0000256" key="8">
    <source>
        <dbReference type="ARBA" id="ARBA00072277"/>
    </source>
</evidence>
<dbReference type="EMBL" id="FUWX01000009">
    <property type="protein sequence ID" value="SJZ72906.1"/>
    <property type="molecule type" value="Genomic_DNA"/>
</dbReference>
<dbReference type="FunFam" id="3.40.50.850:FF:000006">
    <property type="entry name" value="Bifunctional pyrazinamidase/nicotinamidase"/>
    <property type="match status" value="1"/>
</dbReference>
<dbReference type="CDD" id="cd01011">
    <property type="entry name" value="nicotinamidase"/>
    <property type="match status" value="1"/>
</dbReference>
<dbReference type="GO" id="GO:0019363">
    <property type="term" value="P:pyridine nucleotide biosynthetic process"/>
    <property type="evidence" value="ECO:0007669"/>
    <property type="project" value="UniProtKB-KW"/>
</dbReference>
<dbReference type="STRING" id="180163.SAMN02745174_01416"/>
<dbReference type="GO" id="GO:0046872">
    <property type="term" value="F:metal ion binding"/>
    <property type="evidence" value="ECO:0007669"/>
    <property type="project" value="UniProtKB-KW"/>
</dbReference>
<keyword evidence="2" id="KW-0662">Pyridine nucleotide biosynthesis</keyword>
<dbReference type="SUPFAM" id="SSF52499">
    <property type="entry name" value="Isochorismatase-like hydrolases"/>
    <property type="match status" value="1"/>
</dbReference>
<evidence type="ECO:0000313" key="11">
    <source>
        <dbReference type="Proteomes" id="UP000191153"/>
    </source>
</evidence>
<dbReference type="Gene3D" id="3.40.50.850">
    <property type="entry name" value="Isochorismatase-like"/>
    <property type="match status" value="1"/>
</dbReference>
<evidence type="ECO:0000256" key="3">
    <source>
        <dbReference type="ARBA" id="ARBA00022723"/>
    </source>
</evidence>
<dbReference type="PANTHER" id="PTHR11080">
    <property type="entry name" value="PYRAZINAMIDASE/NICOTINAMIDASE"/>
    <property type="match status" value="1"/>
</dbReference>
<feature type="domain" description="Isochorismatase-like" evidence="9">
    <location>
        <begin position="4"/>
        <end position="202"/>
    </location>
</feature>
<evidence type="ECO:0000256" key="2">
    <source>
        <dbReference type="ARBA" id="ARBA00022642"/>
    </source>
</evidence>
<dbReference type="InterPro" id="IPR036380">
    <property type="entry name" value="Isochorismatase-like_sf"/>
</dbReference>
<dbReference type="GO" id="GO:0008936">
    <property type="term" value="F:nicotinamidase activity"/>
    <property type="evidence" value="ECO:0007669"/>
    <property type="project" value="UniProtKB-EC"/>
</dbReference>
<reference evidence="10 11" key="1">
    <citation type="submission" date="2017-02" db="EMBL/GenBank/DDBJ databases">
        <authorList>
            <person name="Peterson S.W."/>
        </authorList>
    </citation>
    <scope>NUCLEOTIDE SEQUENCE [LARGE SCALE GENOMIC DNA]</scope>
    <source>
        <strain evidence="10 11">ATCC 700028</strain>
    </source>
</reference>
<dbReference type="AlphaFoldDB" id="A0A1T4N1C5"/>
<keyword evidence="4" id="KW-0378">Hydrolase</keyword>
<protein>
    <recommendedName>
        <fullName evidence="8">Nicotinamidase</fullName>
        <ecNumber evidence="6">3.5.1.19</ecNumber>
    </recommendedName>
    <alternativeName>
        <fullName evidence="7">Nicotinamide deamidase</fullName>
    </alternativeName>
</protein>
<evidence type="ECO:0000256" key="1">
    <source>
        <dbReference type="ARBA" id="ARBA00006336"/>
    </source>
</evidence>
<evidence type="ECO:0000313" key="10">
    <source>
        <dbReference type="EMBL" id="SJZ72906.1"/>
    </source>
</evidence>
<dbReference type="Pfam" id="PF00857">
    <property type="entry name" value="Isochorismatase"/>
    <property type="match status" value="1"/>
</dbReference>
<evidence type="ECO:0000256" key="4">
    <source>
        <dbReference type="ARBA" id="ARBA00022801"/>
    </source>
</evidence>
<dbReference type="PANTHER" id="PTHR11080:SF2">
    <property type="entry name" value="LD05707P"/>
    <property type="match status" value="1"/>
</dbReference>
<keyword evidence="11" id="KW-1185">Reference proteome</keyword>
<dbReference type="Proteomes" id="UP000191153">
    <property type="component" value="Unassembled WGS sequence"/>
</dbReference>
<proteinExistence type="inferred from homology"/>
<sequence length="206" mass="23201">MKGLLIVDMQNDFCAGGALEVKESEHVIEPINKLIEKFNKNGDFIIGTLDWHPKEHKSFGENSNGEIGKIGELNGIPQIWWPVHCVENTFGAQIHKEILFFENKIYKGTSIEIDSYSGFFDNGRLKSTNLHKILCENNVDTLYVVGLATDYCVKFTVLDAIDLGYKVYVVKEGCRGVNINENDSILALENMEKMGAHVISIKDIKF</sequence>
<evidence type="ECO:0000259" key="9">
    <source>
        <dbReference type="Pfam" id="PF00857"/>
    </source>
</evidence>
<accession>A0A1T4N1C5</accession>
<gene>
    <name evidence="10" type="ORF">SAMN02745174_01416</name>
</gene>
<evidence type="ECO:0000256" key="7">
    <source>
        <dbReference type="ARBA" id="ARBA00043224"/>
    </source>
</evidence>
<keyword evidence="3" id="KW-0479">Metal-binding</keyword>
<organism evidence="10 11">
    <name type="scientific">Cetobacterium ceti</name>
    <dbReference type="NCBI Taxonomy" id="180163"/>
    <lineage>
        <taxon>Bacteria</taxon>
        <taxon>Fusobacteriati</taxon>
        <taxon>Fusobacteriota</taxon>
        <taxon>Fusobacteriia</taxon>
        <taxon>Fusobacteriales</taxon>
        <taxon>Fusobacteriaceae</taxon>
        <taxon>Cetobacterium</taxon>
    </lineage>
</organism>
<evidence type="ECO:0000256" key="6">
    <source>
        <dbReference type="ARBA" id="ARBA00039017"/>
    </source>
</evidence>
<dbReference type="NCBIfam" id="NF008623">
    <property type="entry name" value="PRK11609.1"/>
    <property type="match status" value="1"/>
</dbReference>
<comment type="pathway">
    <text evidence="5">Cofactor biosynthesis; nicotinate biosynthesis; nicotinate from nicotinamide: step 1/1.</text>
</comment>
<dbReference type="InterPro" id="IPR000868">
    <property type="entry name" value="Isochorismatase-like_dom"/>
</dbReference>
<name>A0A1T4N1C5_9FUSO</name>
<dbReference type="EC" id="3.5.1.19" evidence="6"/>
<dbReference type="RefSeq" id="WP_200803146.1">
    <property type="nucleotide sequence ID" value="NZ_FUWX01000009.1"/>
</dbReference>